<dbReference type="EMBL" id="CATNWA010000799">
    <property type="protein sequence ID" value="CAI9538172.1"/>
    <property type="molecule type" value="Genomic_DNA"/>
</dbReference>
<protein>
    <submittedName>
        <fullName evidence="1">Uncharacterized protein</fullName>
    </submittedName>
</protein>
<keyword evidence="2" id="KW-1185">Reference proteome</keyword>
<proteinExistence type="predicted"/>
<sequence>MLLSIMFNILPDHGEGWCDHLVWDPENIEDLGISLVGSHYWIHLPDDGEGWWDLPVWNPGNTEDGDISLVGSHDWIHLNVAHISTLKIKYNSKNAITVQSIM</sequence>
<gene>
    <name evidence="1" type="ORF">SPARVUS_LOCUS1373557</name>
</gene>
<evidence type="ECO:0000313" key="2">
    <source>
        <dbReference type="Proteomes" id="UP001162483"/>
    </source>
</evidence>
<dbReference type="Proteomes" id="UP001162483">
    <property type="component" value="Unassembled WGS sequence"/>
</dbReference>
<accession>A0ABN9AQ53</accession>
<organism evidence="1 2">
    <name type="scientific">Staurois parvus</name>
    <dbReference type="NCBI Taxonomy" id="386267"/>
    <lineage>
        <taxon>Eukaryota</taxon>
        <taxon>Metazoa</taxon>
        <taxon>Chordata</taxon>
        <taxon>Craniata</taxon>
        <taxon>Vertebrata</taxon>
        <taxon>Euteleostomi</taxon>
        <taxon>Amphibia</taxon>
        <taxon>Batrachia</taxon>
        <taxon>Anura</taxon>
        <taxon>Neobatrachia</taxon>
        <taxon>Ranoidea</taxon>
        <taxon>Ranidae</taxon>
        <taxon>Staurois</taxon>
    </lineage>
</organism>
<name>A0ABN9AQ53_9NEOB</name>
<comment type="caution">
    <text evidence="1">The sequence shown here is derived from an EMBL/GenBank/DDBJ whole genome shotgun (WGS) entry which is preliminary data.</text>
</comment>
<reference evidence="1" key="1">
    <citation type="submission" date="2023-05" db="EMBL/GenBank/DDBJ databases">
        <authorList>
            <person name="Stuckert A."/>
        </authorList>
    </citation>
    <scope>NUCLEOTIDE SEQUENCE</scope>
</reference>
<evidence type="ECO:0000313" key="1">
    <source>
        <dbReference type="EMBL" id="CAI9538172.1"/>
    </source>
</evidence>